<organism evidence="2 3">
    <name type="scientific">Trifolium subterraneum</name>
    <name type="common">Subterranean clover</name>
    <dbReference type="NCBI Taxonomy" id="3900"/>
    <lineage>
        <taxon>Eukaryota</taxon>
        <taxon>Viridiplantae</taxon>
        <taxon>Streptophyta</taxon>
        <taxon>Embryophyta</taxon>
        <taxon>Tracheophyta</taxon>
        <taxon>Spermatophyta</taxon>
        <taxon>Magnoliopsida</taxon>
        <taxon>eudicotyledons</taxon>
        <taxon>Gunneridae</taxon>
        <taxon>Pentapetalae</taxon>
        <taxon>rosids</taxon>
        <taxon>fabids</taxon>
        <taxon>Fabales</taxon>
        <taxon>Fabaceae</taxon>
        <taxon>Papilionoideae</taxon>
        <taxon>50 kb inversion clade</taxon>
        <taxon>NPAAA clade</taxon>
        <taxon>Hologalegina</taxon>
        <taxon>IRL clade</taxon>
        <taxon>Trifolieae</taxon>
        <taxon>Trifolium</taxon>
    </lineage>
</organism>
<dbReference type="InterPro" id="IPR005135">
    <property type="entry name" value="Endo/exonuclease/phosphatase"/>
</dbReference>
<feature type="domain" description="Endonuclease/exonuclease/phosphatase" evidence="1">
    <location>
        <begin position="11"/>
        <end position="175"/>
    </location>
</feature>
<dbReference type="Gene3D" id="3.60.10.10">
    <property type="entry name" value="Endonuclease/exonuclease/phosphatase"/>
    <property type="match status" value="1"/>
</dbReference>
<dbReference type="GO" id="GO:0003824">
    <property type="term" value="F:catalytic activity"/>
    <property type="evidence" value="ECO:0007669"/>
    <property type="project" value="InterPro"/>
</dbReference>
<keyword evidence="3" id="KW-1185">Reference proteome</keyword>
<dbReference type="AlphaFoldDB" id="A0A1B5Z926"/>
<dbReference type="InterPro" id="IPR036691">
    <property type="entry name" value="Endo/exonu/phosph_ase_sf"/>
</dbReference>
<accession>A0A1B5Z926</accession>
<comment type="caution">
    <text evidence="2">The sequence shown here is derived from an EMBL/GenBank/DDBJ whole genome shotgun (WGS) entry which is preliminary data.</text>
</comment>
<feature type="non-terminal residue" evidence="2">
    <location>
        <position position="225"/>
    </location>
</feature>
<proteinExistence type="predicted"/>
<evidence type="ECO:0000313" key="3">
    <source>
        <dbReference type="Proteomes" id="UP000242715"/>
    </source>
</evidence>
<protein>
    <recommendedName>
        <fullName evidence="1">Endonuclease/exonuclease/phosphatase domain-containing protein</fullName>
    </recommendedName>
</protein>
<evidence type="ECO:0000259" key="1">
    <source>
        <dbReference type="Pfam" id="PF03372"/>
    </source>
</evidence>
<dbReference type="SUPFAM" id="SSF56219">
    <property type="entry name" value="DNase I-like"/>
    <property type="match status" value="1"/>
</dbReference>
<dbReference type="Pfam" id="PF03372">
    <property type="entry name" value="Exo_endo_phos"/>
    <property type="match status" value="1"/>
</dbReference>
<dbReference type="PANTHER" id="PTHR33710:SF79">
    <property type="entry name" value="OS06G0205337 PROTEIN"/>
    <property type="match status" value="1"/>
</dbReference>
<dbReference type="Proteomes" id="UP000242715">
    <property type="component" value="Unassembled WGS sequence"/>
</dbReference>
<sequence length="225" mass="25953">MLGFDSCFTVDREGRGGGVAIFWKKDLKCQIINYTLNHVDVEVVDALRGTWRLTGFDGYPEGGRRRDSWNFLRHLSSTSQLPWCVIGDFNDILSSDEKKGRVERPDWLIQGFREAVSDAGLVDLELHGYPFTWFKSLGTIRAVEEKLDRALASVEWCNLFNHAKLECLTTTASDHYPLLLNWEPISPHYKPPNHFKFERSWLVEPDFSSFVQQKWQSNAEPVLTN</sequence>
<evidence type="ECO:0000313" key="2">
    <source>
        <dbReference type="EMBL" id="GAU10613.1"/>
    </source>
</evidence>
<name>A0A1B5Z926_TRISU</name>
<reference evidence="3" key="1">
    <citation type="journal article" date="2017" name="Front. Plant Sci.">
        <title>Climate Clever Clovers: New Paradigm to Reduce the Environmental Footprint of Ruminants by Breeding Low Methanogenic Forages Utilizing Haplotype Variation.</title>
        <authorList>
            <person name="Kaur P."/>
            <person name="Appels R."/>
            <person name="Bayer P.E."/>
            <person name="Keeble-Gagnere G."/>
            <person name="Wang J."/>
            <person name="Hirakawa H."/>
            <person name="Shirasawa K."/>
            <person name="Vercoe P."/>
            <person name="Stefanova K."/>
            <person name="Durmic Z."/>
            <person name="Nichols P."/>
            <person name="Revell C."/>
            <person name="Isobe S.N."/>
            <person name="Edwards D."/>
            <person name="Erskine W."/>
        </authorList>
    </citation>
    <scope>NUCLEOTIDE SEQUENCE [LARGE SCALE GENOMIC DNA]</scope>
    <source>
        <strain evidence="3">cv. Daliak</strain>
    </source>
</reference>
<dbReference type="PANTHER" id="PTHR33710">
    <property type="entry name" value="BNAC02G09200D PROTEIN"/>
    <property type="match status" value="1"/>
</dbReference>
<gene>
    <name evidence="2" type="ORF">TSUD_422120</name>
</gene>
<dbReference type="OrthoDB" id="1001388at2759"/>
<dbReference type="EMBL" id="BCLP01046189">
    <property type="protein sequence ID" value="GAU10613.1"/>
    <property type="molecule type" value="Genomic_DNA"/>
</dbReference>